<gene>
    <name evidence="2" type="ORF">ACFQKE_12720</name>
</gene>
<organism evidence="2 3">
    <name type="scientific">Haloplanus litoreus</name>
    <dbReference type="NCBI Taxonomy" id="767515"/>
    <lineage>
        <taxon>Archaea</taxon>
        <taxon>Methanobacteriati</taxon>
        <taxon>Methanobacteriota</taxon>
        <taxon>Stenosarchaea group</taxon>
        <taxon>Halobacteria</taxon>
        <taxon>Halobacteriales</taxon>
        <taxon>Haloferacaceae</taxon>
        <taxon>Haloplanus</taxon>
    </lineage>
</organism>
<sequence length="128" mass="13350">MDRRRALALLGLALSAGCASVPATGPRTPPTPGEPTAVSGDGTSMGVTDLRVEEAEAGHLRVHATVVNRADAERTGTVRIRVTIGEDRTERTREVTVAGGGERTVTLDFESVAYEDFSGNGSLQSSVV</sequence>
<dbReference type="AlphaFoldDB" id="A0ABD6A194"/>
<protein>
    <recommendedName>
        <fullName evidence="4">Transcriptional initiation protein Tat</fullName>
    </recommendedName>
</protein>
<dbReference type="EMBL" id="JBHTAT010000001">
    <property type="protein sequence ID" value="MFC7256147.1"/>
    <property type="molecule type" value="Genomic_DNA"/>
</dbReference>
<keyword evidence="3" id="KW-1185">Reference proteome</keyword>
<proteinExistence type="predicted"/>
<evidence type="ECO:0000256" key="1">
    <source>
        <dbReference type="SAM" id="MobiDB-lite"/>
    </source>
</evidence>
<dbReference type="PROSITE" id="PS51257">
    <property type="entry name" value="PROKAR_LIPOPROTEIN"/>
    <property type="match status" value="1"/>
</dbReference>
<accession>A0ABD6A194</accession>
<dbReference type="GeneID" id="96954528"/>
<feature type="region of interest" description="Disordered" evidence="1">
    <location>
        <begin position="21"/>
        <end position="44"/>
    </location>
</feature>
<dbReference type="Proteomes" id="UP001596434">
    <property type="component" value="Unassembled WGS sequence"/>
</dbReference>
<evidence type="ECO:0000313" key="3">
    <source>
        <dbReference type="Proteomes" id="UP001596434"/>
    </source>
</evidence>
<name>A0ABD6A194_9EURY</name>
<comment type="caution">
    <text evidence="2">The sequence shown here is derived from an EMBL/GenBank/DDBJ whole genome shotgun (WGS) entry which is preliminary data.</text>
</comment>
<reference evidence="2 3" key="1">
    <citation type="journal article" date="2019" name="Int. J. Syst. Evol. Microbiol.">
        <title>The Global Catalogue of Microorganisms (GCM) 10K type strain sequencing project: providing services to taxonomists for standard genome sequencing and annotation.</title>
        <authorList>
            <consortium name="The Broad Institute Genomics Platform"/>
            <consortium name="The Broad Institute Genome Sequencing Center for Infectious Disease"/>
            <person name="Wu L."/>
            <person name="Ma J."/>
        </authorList>
    </citation>
    <scope>NUCLEOTIDE SEQUENCE [LARGE SCALE GENOMIC DNA]</scope>
    <source>
        <strain evidence="2 3">GX21</strain>
    </source>
</reference>
<evidence type="ECO:0008006" key="4">
    <source>
        <dbReference type="Google" id="ProtNLM"/>
    </source>
</evidence>
<evidence type="ECO:0000313" key="2">
    <source>
        <dbReference type="EMBL" id="MFC7256147.1"/>
    </source>
</evidence>
<dbReference type="RefSeq" id="WP_379704702.1">
    <property type="nucleotide sequence ID" value="NZ_JBHTAT010000001.1"/>
</dbReference>